<dbReference type="RefSeq" id="YP_009808014.1">
    <property type="nucleotide sequence ID" value="NC_048034.1"/>
</dbReference>
<evidence type="ECO:0000313" key="2">
    <source>
        <dbReference type="Proteomes" id="UP000515342"/>
    </source>
</evidence>
<name>D6PIF7_9CAUD</name>
<accession>D6PIF7</accession>
<dbReference type="Proteomes" id="UP000515342">
    <property type="component" value="Segment"/>
</dbReference>
<proteinExistence type="predicted"/>
<organism evidence="1 2">
    <name type="scientific">uncultured phage MedDCM-OCT-S08-C41</name>
    <dbReference type="NCBI Taxonomy" id="743578"/>
    <lineage>
        <taxon>Viruses</taxon>
        <taxon>Duplodnaviria</taxon>
        <taxon>Heunggongvirae</taxon>
        <taxon>Uroviricota</taxon>
        <taxon>Caudoviricetes</taxon>
        <taxon>Autographivirales</taxon>
        <taxon>Powvirus</taxon>
        <taxon>Powvirus S08C41</taxon>
    </lineage>
</organism>
<dbReference type="GeneID" id="54998908"/>
<reference evidence="1 2" key="1">
    <citation type="journal article" date="2010" name="ISME J.">
        <title>Metagenome of the Mediterranean deep chlorophyll maximum studied by direct and fosmid library 454 pyrosequencing.</title>
        <authorList>
            <person name="Ghai R."/>
            <person name="Martin-Cuadrado A.B."/>
            <person name="Molto A.G."/>
            <person name="Heredia I.G."/>
            <person name="Cabrera R."/>
            <person name="Martin J."/>
            <person name="Verdu M."/>
            <person name="Deschamps P."/>
            <person name="Moreira D."/>
            <person name="Lopez-Garcia P."/>
            <person name="Mira A."/>
            <person name="Rodriguez-Valera F."/>
        </authorList>
    </citation>
    <scope>NUCLEOTIDE SEQUENCE [LARGE SCALE GENOMIC DNA]</scope>
</reference>
<dbReference type="EMBL" id="GU943073">
    <property type="protein sequence ID" value="ADD95508.1"/>
    <property type="molecule type" value="Genomic_DNA"/>
</dbReference>
<dbReference type="KEGG" id="vg:54998908"/>
<evidence type="ECO:0000313" key="1">
    <source>
        <dbReference type="EMBL" id="ADD95508.1"/>
    </source>
</evidence>
<sequence>MSEFFLDDNESLSINWVYDDLNDAHAHDLMHIMYGSLEFINDGDYE</sequence>
<protein>
    <submittedName>
        <fullName evidence="1">Uncharacterized protein</fullName>
    </submittedName>
</protein>
<keyword evidence="2" id="KW-1185">Reference proteome</keyword>